<gene>
    <name evidence="5" type="ORF">HNR61_009096</name>
</gene>
<dbReference type="NCBIfam" id="TIGR00377">
    <property type="entry name" value="ant_ant_sig"/>
    <property type="match status" value="1"/>
</dbReference>
<comment type="caution">
    <text evidence="5">The sequence shown here is derived from an EMBL/GenBank/DDBJ whole genome shotgun (WGS) entry which is preliminary data.</text>
</comment>
<dbReference type="PANTHER" id="PTHR33495">
    <property type="entry name" value="ANTI-SIGMA FACTOR ANTAGONIST TM_1081-RELATED-RELATED"/>
    <property type="match status" value="1"/>
</dbReference>
<organism evidence="5 6">
    <name type="scientific">Actinomadura namibiensis</name>
    <dbReference type="NCBI Taxonomy" id="182080"/>
    <lineage>
        <taxon>Bacteria</taxon>
        <taxon>Bacillati</taxon>
        <taxon>Actinomycetota</taxon>
        <taxon>Actinomycetes</taxon>
        <taxon>Streptosporangiales</taxon>
        <taxon>Thermomonosporaceae</taxon>
        <taxon>Actinomadura</taxon>
    </lineage>
</organism>
<proteinExistence type="inferred from homology"/>
<dbReference type="GO" id="GO:0043856">
    <property type="term" value="F:anti-sigma factor antagonist activity"/>
    <property type="evidence" value="ECO:0007669"/>
    <property type="project" value="InterPro"/>
</dbReference>
<evidence type="ECO:0000256" key="3">
    <source>
        <dbReference type="SAM" id="MobiDB-lite"/>
    </source>
</evidence>
<evidence type="ECO:0000313" key="6">
    <source>
        <dbReference type="Proteomes" id="UP000572680"/>
    </source>
</evidence>
<feature type="domain" description="STAS" evidence="4">
    <location>
        <begin position="1"/>
        <end position="94"/>
    </location>
</feature>
<dbReference type="PANTHER" id="PTHR33495:SF2">
    <property type="entry name" value="ANTI-SIGMA FACTOR ANTAGONIST TM_1081-RELATED"/>
    <property type="match status" value="1"/>
</dbReference>
<dbReference type="RefSeq" id="WP_182849232.1">
    <property type="nucleotide sequence ID" value="NZ_BAAALP010000064.1"/>
</dbReference>
<evidence type="ECO:0000259" key="4">
    <source>
        <dbReference type="PROSITE" id="PS50801"/>
    </source>
</evidence>
<dbReference type="Gene3D" id="3.30.750.24">
    <property type="entry name" value="STAS domain"/>
    <property type="match status" value="1"/>
</dbReference>
<evidence type="ECO:0000313" key="5">
    <source>
        <dbReference type="EMBL" id="MBA8957403.1"/>
    </source>
</evidence>
<dbReference type="AlphaFoldDB" id="A0A7W3QSH9"/>
<dbReference type="InterPro" id="IPR036513">
    <property type="entry name" value="STAS_dom_sf"/>
</dbReference>
<name>A0A7W3QSH9_ACTNM</name>
<comment type="similarity">
    <text evidence="1 2">Belongs to the anti-sigma-factor antagonist family.</text>
</comment>
<keyword evidence="6" id="KW-1185">Reference proteome</keyword>
<feature type="compositionally biased region" description="Basic and acidic residues" evidence="3">
    <location>
        <begin position="126"/>
        <end position="135"/>
    </location>
</feature>
<evidence type="ECO:0000256" key="2">
    <source>
        <dbReference type="RuleBase" id="RU003749"/>
    </source>
</evidence>
<evidence type="ECO:0000256" key="1">
    <source>
        <dbReference type="ARBA" id="ARBA00009013"/>
    </source>
</evidence>
<dbReference type="PROSITE" id="PS50801">
    <property type="entry name" value="STAS"/>
    <property type="match status" value="1"/>
</dbReference>
<sequence>MRAARHGDWTVLQVAGDLDLATVQTLEQELVRAAATGTQVALELSRLAFMDSSGLNVVIRWWKRLHAGGGQLMLVNPSKRVTLLLTTTGLDRFIPVRSTLPVIPTDASTEGGGASSDMSGTGGSVLREDGEREVR</sequence>
<feature type="region of interest" description="Disordered" evidence="3">
    <location>
        <begin position="104"/>
        <end position="135"/>
    </location>
</feature>
<dbReference type="CDD" id="cd07043">
    <property type="entry name" value="STAS_anti-anti-sigma_factors"/>
    <property type="match status" value="1"/>
</dbReference>
<dbReference type="Proteomes" id="UP000572680">
    <property type="component" value="Unassembled WGS sequence"/>
</dbReference>
<dbReference type="EMBL" id="JACJIA010000023">
    <property type="protein sequence ID" value="MBA8957403.1"/>
    <property type="molecule type" value="Genomic_DNA"/>
</dbReference>
<dbReference type="InterPro" id="IPR002645">
    <property type="entry name" value="STAS_dom"/>
</dbReference>
<reference evidence="5 6" key="1">
    <citation type="submission" date="2020-08" db="EMBL/GenBank/DDBJ databases">
        <title>Genomic Encyclopedia of Type Strains, Phase IV (KMG-IV): sequencing the most valuable type-strain genomes for metagenomic binning, comparative biology and taxonomic classification.</title>
        <authorList>
            <person name="Goeker M."/>
        </authorList>
    </citation>
    <scope>NUCLEOTIDE SEQUENCE [LARGE SCALE GENOMIC DNA]</scope>
    <source>
        <strain evidence="5 6">DSM 44197</strain>
    </source>
</reference>
<dbReference type="InterPro" id="IPR003658">
    <property type="entry name" value="Anti-sigma_ant"/>
</dbReference>
<dbReference type="Pfam" id="PF01740">
    <property type="entry name" value="STAS"/>
    <property type="match status" value="1"/>
</dbReference>
<dbReference type="SUPFAM" id="SSF52091">
    <property type="entry name" value="SpoIIaa-like"/>
    <property type="match status" value="1"/>
</dbReference>
<accession>A0A7W3QSH9</accession>
<protein>
    <recommendedName>
        <fullName evidence="2">Anti-sigma factor antagonist</fullName>
    </recommendedName>
</protein>